<comment type="caution">
    <text evidence="1">The sequence shown here is derived from an EMBL/GenBank/DDBJ whole genome shotgun (WGS) entry which is preliminary data.</text>
</comment>
<sequence length="57" mass="6642">MRYSGDESCIVWRRSEVNRKRTDANFFMPKRRPLIVGSGIRAFSTERPLQIAGQRIS</sequence>
<name>A0A4R6RYX5_9MICO</name>
<proteinExistence type="predicted"/>
<gene>
    <name evidence="1" type="ORF">EDF62_1579</name>
</gene>
<evidence type="ECO:0000313" key="1">
    <source>
        <dbReference type="EMBL" id="TDP92372.1"/>
    </source>
</evidence>
<evidence type="ECO:0000313" key="2">
    <source>
        <dbReference type="Proteomes" id="UP000295601"/>
    </source>
</evidence>
<dbReference type="Proteomes" id="UP000295601">
    <property type="component" value="Unassembled WGS sequence"/>
</dbReference>
<dbReference type="EMBL" id="SNYA01000004">
    <property type="protein sequence ID" value="TDP92372.1"/>
    <property type="molecule type" value="Genomic_DNA"/>
</dbReference>
<keyword evidence="2" id="KW-1185">Reference proteome</keyword>
<organism evidence="1 2">
    <name type="scientific">Leucobacter luti</name>
    <dbReference type="NCBI Taxonomy" id="340320"/>
    <lineage>
        <taxon>Bacteria</taxon>
        <taxon>Bacillati</taxon>
        <taxon>Actinomycetota</taxon>
        <taxon>Actinomycetes</taxon>
        <taxon>Micrococcales</taxon>
        <taxon>Microbacteriaceae</taxon>
        <taxon>Leucobacter</taxon>
    </lineage>
</organism>
<protein>
    <submittedName>
        <fullName evidence="1">Uncharacterized protein</fullName>
    </submittedName>
</protein>
<accession>A0A4R6RYX5</accession>
<reference evidence="1 2" key="1">
    <citation type="submission" date="2019-03" db="EMBL/GenBank/DDBJ databases">
        <title>Genomic analyses of the natural microbiome of Caenorhabditis elegans.</title>
        <authorList>
            <person name="Samuel B."/>
        </authorList>
    </citation>
    <scope>NUCLEOTIDE SEQUENCE [LARGE SCALE GENOMIC DNA]</scope>
    <source>
        <strain evidence="1 2">JUb18</strain>
    </source>
</reference>
<dbReference type="AlphaFoldDB" id="A0A4R6RYX5"/>